<dbReference type="InterPro" id="IPR020084">
    <property type="entry name" value="NUDIX_hydrolase_CS"/>
</dbReference>
<dbReference type="FunFam" id="3.90.79.10:FF:000060">
    <property type="entry name" value="Nudix hydrolase 1"/>
    <property type="match status" value="1"/>
</dbReference>
<name>A0A5N5WUY5_9EURO</name>
<dbReference type="Pfam" id="PF00293">
    <property type="entry name" value="NUDIX"/>
    <property type="match status" value="1"/>
</dbReference>
<keyword evidence="5" id="KW-1185">Reference proteome</keyword>
<protein>
    <submittedName>
        <fullName evidence="4">NUDIX hydrolase domain-like protein</fullName>
    </submittedName>
</protein>
<dbReference type="PANTHER" id="PTHR16099:SF5">
    <property type="entry name" value="NUCLEOTIDE TRIPHOSPHATE DIPHOSPHATASE NUDT15"/>
    <property type="match status" value="1"/>
</dbReference>
<organism evidence="4 5">
    <name type="scientific">Aspergillus leporis</name>
    <dbReference type="NCBI Taxonomy" id="41062"/>
    <lineage>
        <taxon>Eukaryota</taxon>
        <taxon>Fungi</taxon>
        <taxon>Dikarya</taxon>
        <taxon>Ascomycota</taxon>
        <taxon>Pezizomycotina</taxon>
        <taxon>Eurotiomycetes</taxon>
        <taxon>Eurotiomycetidae</taxon>
        <taxon>Eurotiales</taxon>
        <taxon>Aspergillaceae</taxon>
        <taxon>Aspergillus</taxon>
        <taxon>Aspergillus subgen. Circumdati</taxon>
    </lineage>
</organism>
<dbReference type="InterPro" id="IPR020476">
    <property type="entry name" value="Nudix_hydrolase"/>
</dbReference>
<evidence type="ECO:0000259" key="3">
    <source>
        <dbReference type="PROSITE" id="PS51462"/>
    </source>
</evidence>
<reference evidence="4 5" key="1">
    <citation type="submission" date="2019-04" db="EMBL/GenBank/DDBJ databases">
        <title>Friends and foes A comparative genomics study of 23 Aspergillus species from section Flavi.</title>
        <authorList>
            <consortium name="DOE Joint Genome Institute"/>
            <person name="Kjaerbolling I."/>
            <person name="Vesth T."/>
            <person name="Frisvad J.C."/>
            <person name="Nybo J.L."/>
            <person name="Theobald S."/>
            <person name="Kildgaard S."/>
            <person name="Isbrandt T."/>
            <person name="Kuo A."/>
            <person name="Sato A."/>
            <person name="Lyhne E.K."/>
            <person name="Kogle M.E."/>
            <person name="Wiebenga A."/>
            <person name="Kun R.S."/>
            <person name="Lubbers R.J."/>
            <person name="Makela M.R."/>
            <person name="Barry K."/>
            <person name="Chovatia M."/>
            <person name="Clum A."/>
            <person name="Daum C."/>
            <person name="Haridas S."/>
            <person name="He G."/>
            <person name="LaButti K."/>
            <person name="Lipzen A."/>
            <person name="Mondo S."/>
            <person name="Riley R."/>
            <person name="Salamov A."/>
            <person name="Simmons B.A."/>
            <person name="Magnuson J.K."/>
            <person name="Henrissat B."/>
            <person name="Mortensen U.H."/>
            <person name="Larsen T.O."/>
            <person name="Devries R.P."/>
            <person name="Grigoriev I.V."/>
            <person name="Machida M."/>
            <person name="Baker S.E."/>
            <person name="Andersen M.R."/>
        </authorList>
    </citation>
    <scope>NUCLEOTIDE SEQUENCE [LARGE SCALE GENOMIC DNA]</scope>
    <source>
        <strain evidence="4 5">CBS 151.66</strain>
    </source>
</reference>
<evidence type="ECO:0000256" key="1">
    <source>
        <dbReference type="ARBA" id="ARBA00022801"/>
    </source>
</evidence>
<dbReference type="Proteomes" id="UP000326565">
    <property type="component" value="Unassembled WGS sequence"/>
</dbReference>
<dbReference type="PROSITE" id="PS00893">
    <property type="entry name" value="NUDIX_BOX"/>
    <property type="match status" value="1"/>
</dbReference>
<evidence type="ECO:0000313" key="4">
    <source>
        <dbReference type="EMBL" id="KAB8072119.1"/>
    </source>
</evidence>
<evidence type="ECO:0000256" key="2">
    <source>
        <dbReference type="RuleBase" id="RU003476"/>
    </source>
</evidence>
<dbReference type="CDD" id="cd04678">
    <property type="entry name" value="NUDIX_MTH2_Nudt15"/>
    <property type="match status" value="1"/>
</dbReference>
<dbReference type="AlphaFoldDB" id="A0A5N5WUY5"/>
<comment type="similarity">
    <text evidence="2">Belongs to the Nudix hydrolase family.</text>
</comment>
<dbReference type="EMBL" id="ML732255">
    <property type="protein sequence ID" value="KAB8072119.1"/>
    <property type="molecule type" value="Genomic_DNA"/>
</dbReference>
<dbReference type="InterPro" id="IPR000086">
    <property type="entry name" value="NUDIX_hydrolase_dom"/>
</dbReference>
<feature type="domain" description="Nudix hydrolase" evidence="3">
    <location>
        <begin position="9"/>
        <end position="143"/>
    </location>
</feature>
<sequence>MSPATPNQEPRVGVGAFILNNEGKVLLGKRKGSHGAGTWALPGGHLEFGETFENCAEREILEETGLAIRNIQFLTATNNVMPAENKHYVTVFVGGSIYGEVTEPKLMEPEKCEAWEWVSWDEIVSLAQKVMNGEVDEKRKLFSPLVNLVEQRSGFRPSL</sequence>
<evidence type="ECO:0000313" key="5">
    <source>
        <dbReference type="Proteomes" id="UP000326565"/>
    </source>
</evidence>
<dbReference type="SUPFAM" id="SSF55811">
    <property type="entry name" value="Nudix"/>
    <property type="match status" value="1"/>
</dbReference>
<accession>A0A5N5WUY5</accession>
<dbReference type="GO" id="GO:0006203">
    <property type="term" value="P:dGTP catabolic process"/>
    <property type="evidence" value="ECO:0007669"/>
    <property type="project" value="TreeGrafter"/>
</dbReference>
<proteinExistence type="inferred from homology"/>
<dbReference type="InterPro" id="IPR015797">
    <property type="entry name" value="NUDIX_hydrolase-like_dom_sf"/>
</dbReference>
<dbReference type="GO" id="GO:0005829">
    <property type="term" value="C:cytosol"/>
    <property type="evidence" value="ECO:0007669"/>
    <property type="project" value="TreeGrafter"/>
</dbReference>
<dbReference type="GO" id="GO:0035539">
    <property type="term" value="F:8-oxo-7,8-dihydrodeoxyguanosine triphosphate pyrophosphatase activity"/>
    <property type="evidence" value="ECO:0007669"/>
    <property type="project" value="TreeGrafter"/>
</dbReference>
<dbReference type="OrthoDB" id="447842at2759"/>
<dbReference type="PRINTS" id="PR00502">
    <property type="entry name" value="NUDIXFAMILY"/>
</dbReference>
<dbReference type="PANTHER" id="PTHR16099">
    <property type="entry name" value="8-OXO-DGTP DIPHOSPHATES NUDT15"/>
    <property type="match status" value="1"/>
</dbReference>
<dbReference type="Gene3D" id="3.90.79.10">
    <property type="entry name" value="Nucleoside Triphosphate Pyrophosphohydrolase"/>
    <property type="match status" value="1"/>
</dbReference>
<dbReference type="PROSITE" id="PS51462">
    <property type="entry name" value="NUDIX"/>
    <property type="match status" value="1"/>
</dbReference>
<gene>
    <name evidence="4" type="ORF">BDV29DRAFT_178088</name>
</gene>
<keyword evidence="1 2" id="KW-0378">Hydrolase</keyword>